<keyword evidence="5" id="KW-0804">Transcription</keyword>
<dbReference type="SUPFAM" id="SSF46785">
    <property type="entry name" value="Winged helix' DNA-binding domain"/>
    <property type="match status" value="1"/>
</dbReference>
<dbReference type="EMBL" id="CP000580">
    <property type="protein sequence ID" value="ABN99998.1"/>
    <property type="molecule type" value="Genomic_DNA"/>
</dbReference>
<dbReference type="PRINTS" id="PR00039">
    <property type="entry name" value="HTHLYSR"/>
</dbReference>
<dbReference type="InterPro" id="IPR000847">
    <property type="entry name" value="LysR_HTH_N"/>
</dbReference>
<evidence type="ECO:0000256" key="2">
    <source>
        <dbReference type="ARBA" id="ARBA00023015"/>
    </source>
</evidence>
<evidence type="ECO:0000256" key="3">
    <source>
        <dbReference type="ARBA" id="ARBA00023125"/>
    </source>
</evidence>
<keyword evidence="2" id="KW-0805">Transcription regulation</keyword>
<evidence type="ECO:0000256" key="7">
    <source>
        <dbReference type="ARBA" id="ARBA00056658"/>
    </source>
</evidence>
<dbReference type="KEGG" id="mjl:Mjls_4227"/>
<comment type="function">
    <text evidence="7">Required for the induction the katG gene for catalase. Involved in the response to hydrogen peroxide.</text>
</comment>
<dbReference type="Pfam" id="PF03466">
    <property type="entry name" value="LysR_substrate"/>
    <property type="match status" value="1"/>
</dbReference>
<reference evidence="9" key="1">
    <citation type="submission" date="2007-02" db="EMBL/GenBank/DDBJ databases">
        <title>Complete sequence of Mycobacterium sp. JLS.</title>
        <authorList>
            <consortium name="US DOE Joint Genome Institute"/>
            <person name="Copeland A."/>
            <person name="Lucas S."/>
            <person name="Lapidus A."/>
            <person name="Barry K."/>
            <person name="Detter J.C."/>
            <person name="Glavina del Rio T."/>
            <person name="Hammon N."/>
            <person name="Israni S."/>
            <person name="Dalin E."/>
            <person name="Tice H."/>
            <person name="Pitluck S."/>
            <person name="Chain P."/>
            <person name="Malfatti S."/>
            <person name="Shin M."/>
            <person name="Vergez L."/>
            <person name="Schmutz J."/>
            <person name="Larimer F."/>
            <person name="Land M."/>
            <person name="Hauser L."/>
            <person name="Kyrpides N."/>
            <person name="Mikhailova N."/>
            <person name="Miller C.D."/>
            <person name="Anderson A.J."/>
            <person name="Sims R.C."/>
            <person name="Richardson P."/>
        </authorList>
    </citation>
    <scope>NUCLEOTIDE SEQUENCE [LARGE SCALE GENOMIC DNA]</scope>
    <source>
        <strain evidence="9">JLS</strain>
    </source>
</reference>
<keyword evidence="3" id="KW-0238">DNA-binding</keyword>
<comment type="similarity">
    <text evidence="1">Belongs to the LysR transcriptional regulatory family.</text>
</comment>
<dbReference type="AlphaFoldDB" id="A0A5Q5CLC1"/>
<dbReference type="PANTHER" id="PTHR30293:SF0">
    <property type="entry name" value="NITROGEN ASSIMILATION REGULATORY PROTEIN NAC"/>
    <property type="match status" value="1"/>
</dbReference>
<evidence type="ECO:0000256" key="5">
    <source>
        <dbReference type="ARBA" id="ARBA00023163"/>
    </source>
</evidence>
<proteinExistence type="inferred from homology"/>
<evidence type="ECO:0000256" key="4">
    <source>
        <dbReference type="ARBA" id="ARBA00023159"/>
    </source>
</evidence>
<evidence type="ECO:0000256" key="1">
    <source>
        <dbReference type="ARBA" id="ARBA00009437"/>
    </source>
</evidence>
<protein>
    <recommendedName>
        <fullName evidence="6">Probable hydrogen peroxide-inducible genes activator</fullName>
    </recommendedName>
</protein>
<keyword evidence="4" id="KW-0010">Activator</keyword>
<dbReference type="GO" id="GO:2000142">
    <property type="term" value="P:regulation of DNA-templated transcription initiation"/>
    <property type="evidence" value="ECO:0007669"/>
    <property type="project" value="TreeGrafter"/>
</dbReference>
<accession>A0A5Q5CLC1</accession>
<dbReference type="GO" id="GO:0003700">
    <property type="term" value="F:DNA-binding transcription factor activity"/>
    <property type="evidence" value="ECO:0007669"/>
    <property type="project" value="InterPro"/>
</dbReference>
<dbReference type="InterPro" id="IPR036390">
    <property type="entry name" value="WH_DNA-bd_sf"/>
</dbReference>
<evidence type="ECO:0000313" key="9">
    <source>
        <dbReference type="EMBL" id="ABN99998.1"/>
    </source>
</evidence>
<dbReference type="Gene3D" id="1.10.10.10">
    <property type="entry name" value="Winged helix-like DNA-binding domain superfamily/Winged helix DNA-binding domain"/>
    <property type="match status" value="1"/>
</dbReference>
<evidence type="ECO:0000259" key="8">
    <source>
        <dbReference type="PROSITE" id="PS50931"/>
    </source>
</evidence>
<dbReference type="GO" id="GO:0003677">
    <property type="term" value="F:DNA binding"/>
    <property type="evidence" value="ECO:0007669"/>
    <property type="project" value="UniProtKB-KW"/>
</dbReference>
<dbReference type="InterPro" id="IPR005119">
    <property type="entry name" value="LysR_subst-bd"/>
</dbReference>
<dbReference type="InterPro" id="IPR036388">
    <property type="entry name" value="WH-like_DNA-bd_sf"/>
</dbReference>
<organism evidence="9">
    <name type="scientific">Mycobacterium sp. (strain JLS)</name>
    <dbReference type="NCBI Taxonomy" id="164757"/>
    <lineage>
        <taxon>Bacteria</taxon>
        <taxon>Bacillati</taxon>
        <taxon>Actinomycetota</taxon>
        <taxon>Actinomycetes</taxon>
        <taxon>Mycobacteriales</taxon>
        <taxon>Mycobacteriaceae</taxon>
        <taxon>Mycobacterium</taxon>
    </lineage>
</organism>
<dbReference type="SUPFAM" id="SSF53850">
    <property type="entry name" value="Periplasmic binding protein-like II"/>
    <property type="match status" value="1"/>
</dbReference>
<feature type="domain" description="HTH lysR-type" evidence="8">
    <location>
        <begin position="11"/>
        <end position="68"/>
    </location>
</feature>
<name>A0A5Q5CLC1_MYCSJ</name>
<dbReference type="FunFam" id="1.10.10.10:FF:000001">
    <property type="entry name" value="LysR family transcriptional regulator"/>
    <property type="match status" value="1"/>
</dbReference>
<dbReference type="Gene3D" id="3.40.190.290">
    <property type="match status" value="1"/>
</dbReference>
<dbReference type="PANTHER" id="PTHR30293">
    <property type="entry name" value="TRANSCRIPTIONAL REGULATORY PROTEIN NAC-RELATED"/>
    <property type="match status" value="1"/>
</dbReference>
<gene>
    <name evidence="9" type="ordered locus">Mjls_4227</name>
</gene>
<dbReference type="PROSITE" id="PS50931">
    <property type="entry name" value="HTH_LYSR"/>
    <property type="match status" value="1"/>
</dbReference>
<dbReference type="Pfam" id="PF00126">
    <property type="entry name" value="HTH_1"/>
    <property type="match status" value="1"/>
</dbReference>
<evidence type="ECO:0000256" key="6">
    <source>
        <dbReference type="ARBA" id="ARBA00040885"/>
    </source>
</evidence>
<sequence length="345" mass="37050">MSRTHERTQLVEIKQLQALVTVAEVGSITKAAALLHLVQPAVTRQIRALEDELGVDLFERTRQGMRATPAGVAMVERARRALTELERARAELRPRADHVTGIVTVGLLESVLDVVAAPFTAAVTRRHPGIELRLLTAYSGHLQQWLDAGDVDLSLLYNMRSTSSVHARPLLHEAMWAVAPPDAGLRTDEPVDLAALARHPIVMPVAGHGLRVIIDQACARATVSLDVAVETNSMRLQKQLVIAGYGWTILPSAGVADDVARGILSAAPVSAPTMSRLVVLGRQRSGRIPPAVETVAHELVEVIHSVVASGAWPSAELIEGGPTRDGSVVREGARIRTPVYDPVDA</sequence>